<dbReference type="Gene3D" id="3.40.50.300">
    <property type="entry name" value="P-loop containing nucleotide triphosphate hydrolases"/>
    <property type="match status" value="1"/>
</dbReference>
<dbReference type="SUPFAM" id="SSF52540">
    <property type="entry name" value="P-loop containing nucleoside triphosphate hydrolases"/>
    <property type="match status" value="1"/>
</dbReference>
<name>X1EQ43_9ZZZZ</name>
<dbReference type="PANTHER" id="PTHR45766:SF6">
    <property type="entry name" value="SWI_SNF-RELATED MATRIX-ASSOCIATED ACTIN-DEPENDENT REGULATOR OF CHROMATIN SUBFAMILY A-LIKE PROTEIN 1"/>
    <property type="match status" value="1"/>
</dbReference>
<dbReference type="PROSITE" id="PS51194">
    <property type="entry name" value="HELICASE_CTER"/>
    <property type="match status" value="1"/>
</dbReference>
<comment type="caution">
    <text evidence="3">The sequence shown here is derived from an EMBL/GenBank/DDBJ whole genome shotgun (WGS) entry which is preliminary data.</text>
</comment>
<accession>X1EQ43</accession>
<dbReference type="InterPro" id="IPR049730">
    <property type="entry name" value="SNF2/RAD54-like_C"/>
</dbReference>
<dbReference type="AlphaFoldDB" id="X1EQ43"/>
<dbReference type="SMART" id="SM00490">
    <property type="entry name" value="HELICc"/>
    <property type="match status" value="1"/>
</dbReference>
<protein>
    <recommendedName>
        <fullName evidence="2">Helicase C-terminal domain-containing protein</fullName>
    </recommendedName>
</protein>
<dbReference type="InterPro" id="IPR001650">
    <property type="entry name" value="Helicase_C-like"/>
</dbReference>
<proteinExistence type="predicted"/>
<dbReference type="EMBL" id="BARU01007953">
    <property type="protein sequence ID" value="GAH34707.1"/>
    <property type="molecule type" value="Genomic_DNA"/>
</dbReference>
<dbReference type="PANTHER" id="PTHR45766">
    <property type="entry name" value="DNA ANNEALING HELICASE AND ENDONUCLEASE ZRANB3 FAMILY MEMBER"/>
    <property type="match status" value="1"/>
</dbReference>
<dbReference type="InterPro" id="IPR027417">
    <property type="entry name" value="P-loop_NTPase"/>
</dbReference>
<keyword evidence="1" id="KW-0378">Hydrolase</keyword>
<gene>
    <name evidence="3" type="ORF">S03H2_15623</name>
</gene>
<reference evidence="3" key="1">
    <citation type="journal article" date="2014" name="Front. Microbiol.">
        <title>High frequency of phylogenetically diverse reductive dehalogenase-homologous genes in deep subseafloor sedimentary metagenomes.</title>
        <authorList>
            <person name="Kawai M."/>
            <person name="Futagami T."/>
            <person name="Toyoda A."/>
            <person name="Takaki Y."/>
            <person name="Nishi S."/>
            <person name="Hori S."/>
            <person name="Arai W."/>
            <person name="Tsubouchi T."/>
            <person name="Morono Y."/>
            <person name="Uchiyama I."/>
            <person name="Ito T."/>
            <person name="Fujiyama A."/>
            <person name="Inagaki F."/>
            <person name="Takami H."/>
        </authorList>
    </citation>
    <scope>NUCLEOTIDE SEQUENCE</scope>
    <source>
        <strain evidence="3">Expedition CK06-06</strain>
    </source>
</reference>
<feature type="domain" description="Helicase C-terminal" evidence="2">
    <location>
        <begin position="100"/>
        <end position="260"/>
    </location>
</feature>
<dbReference type="GO" id="GO:0016787">
    <property type="term" value="F:hydrolase activity"/>
    <property type="evidence" value="ECO:0007669"/>
    <property type="project" value="UniProtKB-KW"/>
</dbReference>
<evidence type="ECO:0000259" key="2">
    <source>
        <dbReference type="PROSITE" id="PS51194"/>
    </source>
</evidence>
<organism evidence="3">
    <name type="scientific">marine sediment metagenome</name>
    <dbReference type="NCBI Taxonomy" id="412755"/>
    <lineage>
        <taxon>unclassified sequences</taxon>
        <taxon>metagenomes</taxon>
        <taxon>ecological metagenomes</taxon>
    </lineage>
</organism>
<feature type="non-terminal residue" evidence="3">
    <location>
        <position position="1"/>
    </location>
</feature>
<evidence type="ECO:0000256" key="1">
    <source>
        <dbReference type="ARBA" id="ARBA00022801"/>
    </source>
</evidence>
<feature type="non-terminal residue" evidence="3">
    <location>
        <position position="384"/>
    </location>
</feature>
<dbReference type="Pfam" id="PF00271">
    <property type="entry name" value="Helicase_C"/>
    <property type="match status" value="1"/>
</dbReference>
<evidence type="ECO:0000313" key="3">
    <source>
        <dbReference type="EMBL" id="GAH34707.1"/>
    </source>
</evidence>
<sequence length="384" mass="45185">LESSFYAFRNSIDRFIYSCEMFIKEFDNGNVYVSKKYINKIFDLLENDDDEAIRRLIDDDKAEKHPSKDFKKEFREDLEHDLAVLKEIKELWNIIDRDPKLLKFTTILTSNRNLKDKKIIVFTESKETADYLVKMLNDEVTKKVISYTGKSSAGIRRKVIENFDARARFPKDDYLILISTEVLSEGVNLHRSNIVINYDIPWNPTRLMQRVGRINRVDTNFDKIYTYNFFPTKQSNDQIKLKEAAEAKIHAFITLLGADSKLLTEDESVESYELFSRLTSKKTLTGEDEEEESELKYLEVIRDIRDNDPDLFEKVKRLPRKARTARIFEGGKNSLLTYFRKGKLQKFFIVGKYDPKELDFISTAKILEVTPEVKREKLSDDLYF</sequence>
<dbReference type="CDD" id="cd18793">
    <property type="entry name" value="SF2_C_SNF"/>
    <property type="match status" value="1"/>
</dbReference>